<dbReference type="RefSeq" id="WP_273615931.1">
    <property type="nucleotide sequence ID" value="NZ_CP117416.1"/>
</dbReference>
<evidence type="ECO:0000313" key="2">
    <source>
        <dbReference type="Proteomes" id="UP001220509"/>
    </source>
</evidence>
<keyword evidence="2" id="KW-1185">Reference proteome</keyword>
<gene>
    <name evidence="1" type="ORF">PQ456_09725</name>
</gene>
<dbReference type="EMBL" id="CP117416">
    <property type="protein sequence ID" value="WCT57767.1"/>
    <property type="molecule type" value="Genomic_DNA"/>
</dbReference>
<protein>
    <submittedName>
        <fullName evidence="1">HEPN domain-containing protein</fullName>
    </submittedName>
</protein>
<dbReference type="Proteomes" id="UP001220509">
    <property type="component" value="Chromosome"/>
</dbReference>
<dbReference type="KEGG" id="pka:PQ456_09725"/>
<sequence>MIYKVIHGFKGLKIIPEVQDINFWNDYTIKAGSVLTEDKMGYLLSGENELQDSIDYTFSVMIGQINFKNLINNVCLIKDLETENSYDLDSELEYDCRLIQLFLFCTWIIKDNAINLSHSYLYSNEKELLLPNVKAINFTTSRSSSNTTDFSQIELKQAIEFFYKYILNESPRNARLRSEIENGMDPLGILKELLQPNPTTPPIAGQIINTEQNSKVFHYYTFDPYNNYDRITRSIQFIAFVRSQSEPTLKIVFYILFLEILLSRSNSKISENLRTRTALLISKSQRENSWVIERVKSAYGIRSKYVHGSKMSFRDNQVDFIIQLSADIDCICRSLFVCIKEKHSEILNLESENEITVYINDLKN</sequence>
<dbReference type="AlphaFoldDB" id="A0AAX3M6C6"/>
<reference evidence="1 2" key="1">
    <citation type="submission" date="2023-02" db="EMBL/GenBank/DDBJ databases">
        <title>Genome sequence of Paenibacillus kyungheensis KACC 18744.</title>
        <authorList>
            <person name="Kim S."/>
            <person name="Heo J."/>
            <person name="Kwon S.-W."/>
        </authorList>
    </citation>
    <scope>NUCLEOTIDE SEQUENCE [LARGE SCALE GENOMIC DNA]</scope>
    <source>
        <strain evidence="1 2">KACC 18744</strain>
    </source>
</reference>
<name>A0AAX3M6C6_9BACL</name>
<accession>A0AAX3M6C6</accession>
<proteinExistence type="predicted"/>
<evidence type="ECO:0000313" key="1">
    <source>
        <dbReference type="EMBL" id="WCT57767.1"/>
    </source>
</evidence>
<organism evidence="1 2">
    <name type="scientific">Paenibacillus kyungheensis</name>
    <dbReference type="NCBI Taxonomy" id="1452732"/>
    <lineage>
        <taxon>Bacteria</taxon>
        <taxon>Bacillati</taxon>
        <taxon>Bacillota</taxon>
        <taxon>Bacilli</taxon>
        <taxon>Bacillales</taxon>
        <taxon>Paenibacillaceae</taxon>
        <taxon>Paenibacillus</taxon>
    </lineage>
</organism>